<dbReference type="PANTHER" id="PTHR34218:SF4">
    <property type="entry name" value="ACYL-HOMOSERINE LACTONE ACYLASE QUIP"/>
    <property type="match status" value="1"/>
</dbReference>
<dbReference type="Proteomes" id="UP000196655">
    <property type="component" value="Unassembled WGS sequence"/>
</dbReference>
<name>A0A211ZQX9_9PROT</name>
<evidence type="ECO:0008006" key="8">
    <source>
        <dbReference type="Google" id="ProtNLM"/>
    </source>
</evidence>
<dbReference type="Gene3D" id="2.30.120.10">
    <property type="match status" value="1"/>
</dbReference>
<dbReference type="InterPro" id="IPR029055">
    <property type="entry name" value="Ntn_hydrolases_N"/>
</dbReference>
<dbReference type="SUPFAM" id="SSF56235">
    <property type="entry name" value="N-terminal nucleophile aminohydrolases (Ntn hydrolases)"/>
    <property type="match status" value="1"/>
</dbReference>
<dbReference type="GO" id="GO:0017000">
    <property type="term" value="P:antibiotic biosynthetic process"/>
    <property type="evidence" value="ECO:0007669"/>
    <property type="project" value="InterPro"/>
</dbReference>
<proteinExistence type="inferred from homology"/>
<keyword evidence="3" id="KW-0865">Zymogen</keyword>
<evidence type="ECO:0000256" key="2">
    <source>
        <dbReference type="ARBA" id="ARBA00022801"/>
    </source>
</evidence>
<reference evidence="7" key="1">
    <citation type="submission" date="2017-05" db="EMBL/GenBank/DDBJ databases">
        <authorList>
            <person name="Macchi M."/>
            <person name="Festa S."/>
            <person name="Coppotelli B.M."/>
            <person name="Morelli I.S."/>
        </authorList>
    </citation>
    <scope>NUCLEOTIDE SEQUENCE [LARGE SCALE GENOMIC DNA]</scope>
    <source>
        <strain evidence="7">I</strain>
    </source>
</reference>
<comment type="caution">
    <text evidence="6">The sequence shown here is derived from an EMBL/GenBank/DDBJ whole genome shotgun (WGS) entry which is preliminary data.</text>
</comment>
<protein>
    <recommendedName>
        <fullName evidence="8">Acyl-homoserine-lactone acylase</fullName>
    </recommendedName>
</protein>
<evidence type="ECO:0000256" key="3">
    <source>
        <dbReference type="ARBA" id="ARBA00023145"/>
    </source>
</evidence>
<comment type="similarity">
    <text evidence="1">Belongs to the peptidase S45 family.</text>
</comment>
<dbReference type="InterPro" id="IPR023343">
    <property type="entry name" value="Penicillin_amidase_dom1"/>
</dbReference>
<evidence type="ECO:0000256" key="4">
    <source>
        <dbReference type="PIRSR" id="PIRSR001227-1"/>
    </source>
</evidence>
<feature type="binding site" evidence="5">
    <location>
        <position position="190"/>
    </location>
    <ligand>
        <name>Ca(2+)</name>
        <dbReference type="ChEBI" id="CHEBI:29108"/>
    </ligand>
</feature>
<dbReference type="InterPro" id="IPR014395">
    <property type="entry name" value="Pen/GL7ACA/AHL_acylase"/>
</dbReference>
<dbReference type="EMBL" id="NHON01000011">
    <property type="protein sequence ID" value="OWJ67650.1"/>
    <property type="molecule type" value="Genomic_DNA"/>
</dbReference>
<dbReference type="OrthoDB" id="9760084at2"/>
<keyword evidence="5" id="KW-0479">Metal-binding</keyword>
<evidence type="ECO:0000313" key="6">
    <source>
        <dbReference type="EMBL" id="OWJ67650.1"/>
    </source>
</evidence>
<evidence type="ECO:0000313" key="7">
    <source>
        <dbReference type="Proteomes" id="UP000196655"/>
    </source>
</evidence>
<dbReference type="AlphaFoldDB" id="A0A211ZQX9"/>
<sequence>MRWLRRGAIALACLLLLLVVLAGGGLWWLRTGVPAESGTVALDGLSGPVRIYRDGHGVPTIFAQSDGDAYFALGWLHAQDRLWQMELQRRIGAGRLSELIGTGGLKFDKLMRTLGFYRLAEADVAAQPPEMRAALDRYAAGVNAWIDGHPGALPPEFYLLGSRPEPWRPADTLVWSKLMALQLSANYRDEILRAQVIARLGPDRARTLFPDLGTLTPSTLAALDRAAPMLTALVQALPPPLGPRTASNEWVVGPSRTDTGAPILANDPHLGLSAPILWYLARIETPTLSVAGATVPGVPLTILGQNRRIAWGFTTTGADVQDLFLETVDPADPGRYRTPDGSAAFETRTETIGVSGGDPVTLTIRSTRHGPVLSDLDPDMAKLAGDGKVAALAFTALAPGDTSADALYRLNRAGDWPEFLAAMRLFRAPIQNMAYADGDGNIGFVVPGAIPIRRSGDGKLPADGASGAQDWTGLIPFEELPQALNPPGAAIANANNAPVGPGYPHYLGDGYDEPYRARRIVEMLDAEGPNTMARSQAMQADTLTTEARELLPLMTVIDPADDRMAKALALLRGWNLRMDRNRPEPLLYMEWLWRFAHAVFDPPLGPLAEDYFGLHPTILATILNRDPSWCGDAKASAPPADCSALLRRTLGEALDALAQRHGADMAAWRWGSEHVAPLEAQVLSRVPVVGGLISLATPTDGGPYTLNRGATTITDPDAPFAHTHGAGYRAVYDLADRGRSRFMIATGQSGNPLSPHWGDLVADWRDGRYLTLQGGEADLAAAGESLTTLQPRQ</sequence>
<dbReference type="Gene3D" id="1.10.1400.10">
    <property type="match status" value="1"/>
</dbReference>
<feature type="binding site" evidence="5">
    <location>
        <position position="319"/>
    </location>
    <ligand>
        <name>Ca(2+)</name>
        <dbReference type="ChEBI" id="CHEBI:29108"/>
    </ligand>
</feature>
<dbReference type="InterPro" id="IPR043146">
    <property type="entry name" value="Penicillin_amidase_N_B-knob"/>
</dbReference>
<evidence type="ECO:0000256" key="5">
    <source>
        <dbReference type="PIRSR" id="PIRSR001227-2"/>
    </source>
</evidence>
<dbReference type="Gene3D" id="3.60.20.10">
    <property type="entry name" value="Glutamine Phosphoribosylpyrophosphate, subunit 1, domain 1"/>
    <property type="match status" value="1"/>
</dbReference>
<feature type="binding site" evidence="5">
    <location>
        <position position="322"/>
    </location>
    <ligand>
        <name>Ca(2+)</name>
        <dbReference type="ChEBI" id="CHEBI:29108"/>
    </ligand>
</feature>
<dbReference type="GO" id="GO:0016811">
    <property type="term" value="F:hydrolase activity, acting on carbon-nitrogen (but not peptide) bonds, in linear amides"/>
    <property type="evidence" value="ECO:0007669"/>
    <property type="project" value="InterPro"/>
</dbReference>
<dbReference type="PANTHER" id="PTHR34218">
    <property type="entry name" value="PEPTIDASE S45 PENICILLIN AMIDASE"/>
    <property type="match status" value="1"/>
</dbReference>
<organism evidence="6 7">
    <name type="scientific">Inquilinus limosus</name>
    <dbReference type="NCBI Taxonomy" id="171674"/>
    <lineage>
        <taxon>Bacteria</taxon>
        <taxon>Pseudomonadati</taxon>
        <taxon>Pseudomonadota</taxon>
        <taxon>Alphaproteobacteria</taxon>
        <taxon>Rhodospirillales</taxon>
        <taxon>Rhodospirillaceae</taxon>
        <taxon>Inquilinus</taxon>
    </lineage>
</organism>
<dbReference type="InterPro" id="IPR043147">
    <property type="entry name" value="Penicillin_amidase_A-knob"/>
</dbReference>
<evidence type="ECO:0000256" key="1">
    <source>
        <dbReference type="ARBA" id="ARBA00006586"/>
    </source>
</evidence>
<comment type="cofactor">
    <cofactor evidence="5">
        <name>Ca(2+)</name>
        <dbReference type="ChEBI" id="CHEBI:29108"/>
    </cofactor>
    <text evidence="5">Binds 1 Ca(2+) ion per dimer.</text>
</comment>
<dbReference type="GO" id="GO:0046872">
    <property type="term" value="F:metal ion binding"/>
    <property type="evidence" value="ECO:0007669"/>
    <property type="project" value="UniProtKB-KW"/>
</dbReference>
<feature type="active site" description="Nucleophile" evidence="4">
    <location>
        <position position="247"/>
    </location>
</feature>
<accession>A0A211ZQX9</accession>
<dbReference type="CDD" id="cd03747">
    <property type="entry name" value="Ntn_PGA_like"/>
    <property type="match status" value="1"/>
</dbReference>
<dbReference type="Pfam" id="PF01804">
    <property type="entry name" value="Penicil_amidase"/>
    <property type="match status" value="1"/>
</dbReference>
<dbReference type="Gene3D" id="1.10.439.10">
    <property type="entry name" value="Penicillin Amidohydrolase, domain 1"/>
    <property type="match status" value="1"/>
</dbReference>
<dbReference type="STRING" id="1122125.GCA_000423185_03251"/>
<keyword evidence="5" id="KW-0106">Calcium</keyword>
<keyword evidence="2" id="KW-0378">Hydrolase</keyword>
<gene>
    <name evidence="6" type="ORF">BWR60_08150</name>
</gene>
<keyword evidence="7" id="KW-1185">Reference proteome</keyword>
<dbReference type="InterPro" id="IPR002692">
    <property type="entry name" value="S45"/>
</dbReference>
<dbReference type="PIRSF" id="PIRSF001227">
    <property type="entry name" value="Pen_acylase"/>
    <property type="match status" value="1"/>
</dbReference>
<dbReference type="RefSeq" id="WP_088150510.1">
    <property type="nucleotide sequence ID" value="NZ_NHON01000011.1"/>
</dbReference>